<dbReference type="EMBL" id="KQ086116">
    <property type="protein sequence ID" value="KLO07873.1"/>
    <property type="molecule type" value="Genomic_DNA"/>
</dbReference>
<feature type="transmembrane region" description="Helical" evidence="1">
    <location>
        <begin position="99"/>
        <end position="119"/>
    </location>
</feature>
<proteinExistence type="predicted"/>
<accession>A0A0H2REB4</accession>
<dbReference type="InterPro" id="IPR045340">
    <property type="entry name" value="DUF6533"/>
</dbReference>
<dbReference type="InParanoid" id="A0A0H2REB4"/>
<reference evidence="3 4" key="1">
    <citation type="submission" date="2015-04" db="EMBL/GenBank/DDBJ databases">
        <title>Complete genome sequence of Schizopora paradoxa KUC8140, a cosmopolitan wood degrader in East Asia.</title>
        <authorList>
            <consortium name="DOE Joint Genome Institute"/>
            <person name="Min B."/>
            <person name="Park H."/>
            <person name="Jang Y."/>
            <person name="Kim J.-J."/>
            <person name="Kim K.H."/>
            <person name="Pangilinan J."/>
            <person name="Lipzen A."/>
            <person name="Riley R."/>
            <person name="Grigoriev I.V."/>
            <person name="Spatafora J.W."/>
            <person name="Choi I.-G."/>
        </authorList>
    </citation>
    <scope>NUCLEOTIDE SEQUENCE [LARGE SCALE GENOMIC DNA]</scope>
    <source>
        <strain evidence="3 4">KUC8140</strain>
    </source>
</reference>
<keyword evidence="1" id="KW-0812">Transmembrane</keyword>
<dbReference type="Proteomes" id="UP000053477">
    <property type="component" value="Unassembled WGS sequence"/>
</dbReference>
<feature type="transmembrane region" description="Helical" evidence="1">
    <location>
        <begin position="171"/>
        <end position="191"/>
    </location>
</feature>
<evidence type="ECO:0000313" key="4">
    <source>
        <dbReference type="Proteomes" id="UP000053477"/>
    </source>
</evidence>
<keyword evidence="4" id="KW-1185">Reference proteome</keyword>
<feature type="transmembrane region" description="Helical" evidence="1">
    <location>
        <begin position="126"/>
        <end position="145"/>
    </location>
</feature>
<sequence length="243" mass="27458">MSATATATAPLLLAAKHVYILRYTTVATFCFVAYEYAINFDSEVRFLWLRRPTNIGFFLLFLCRYLPVVQIIVSTYAYAWTTDLRPSHCSNLMKANTSMIYLQFCLSMMVLYTRAYAVWNGSRRVLALLVVTYVGCAAGTAYTIVKYDQGVSVLGLRIFDGCIFLLTDHTLFYSLILHVFLDTLALSLLLYKSVQHARFLKSMAGGGSRRSLLAVMAEDGVTYYFLNLRNLHGGEHDRPRAIS</sequence>
<evidence type="ECO:0000259" key="2">
    <source>
        <dbReference type="Pfam" id="PF20151"/>
    </source>
</evidence>
<keyword evidence="1" id="KW-0472">Membrane</keyword>
<evidence type="ECO:0000313" key="3">
    <source>
        <dbReference type="EMBL" id="KLO07873.1"/>
    </source>
</evidence>
<dbReference type="Pfam" id="PF20151">
    <property type="entry name" value="DUF6533"/>
    <property type="match status" value="1"/>
</dbReference>
<feature type="transmembrane region" description="Helical" evidence="1">
    <location>
        <begin position="20"/>
        <end position="37"/>
    </location>
</feature>
<feature type="transmembrane region" description="Helical" evidence="1">
    <location>
        <begin position="57"/>
        <end position="79"/>
    </location>
</feature>
<evidence type="ECO:0000256" key="1">
    <source>
        <dbReference type="SAM" id="Phobius"/>
    </source>
</evidence>
<feature type="domain" description="DUF6533" evidence="2">
    <location>
        <begin position="23"/>
        <end position="68"/>
    </location>
</feature>
<gene>
    <name evidence="3" type="ORF">SCHPADRAFT_629337</name>
</gene>
<dbReference type="OrthoDB" id="2671863at2759"/>
<organism evidence="3 4">
    <name type="scientific">Schizopora paradoxa</name>
    <dbReference type="NCBI Taxonomy" id="27342"/>
    <lineage>
        <taxon>Eukaryota</taxon>
        <taxon>Fungi</taxon>
        <taxon>Dikarya</taxon>
        <taxon>Basidiomycota</taxon>
        <taxon>Agaricomycotina</taxon>
        <taxon>Agaricomycetes</taxon>
        <taxon>Hymenochaetales</taxon>
        <taxon>Schizoporaceae</taxon>
        <taxon>Schizopora</taxon>
    </lineage>
</organism>
<name>A0A0H2REB4_9AGAM</name>
<protein>
    <recommendedName>
        <fullName evidence="2">DUF6533 domain-containing protein</fullName>
    </recommendedName>
</protein>
<dbReference type="AlphaFoldDB" id="A0A0H2REB4"/>
<keyword evidence="1" id="KW-1133">Transmembrane helix</keyword>